<evidence type="ECO:0000313" key="5">
    <source>
        <dbReference type="Proteomes" id="UP000193498"/>
    </source>
</evidence>
<dbReference type="AlphaFoldDB" id="A0A1Y1XSY2"/>
<evidence type="ECO:0000256" key="1">
    <source>
        <dbReference type="SAM" id="Coils"/>
    </source>
</evidence>
<dbReference type="EMBL" id="MCFE01000492">
    <property type="protein sequence ID" value="ORX88862.1"/>
    <property type="molecule type" value="Genomic_DNA"/>
</dbReference>
<protein>
    <recommendedName>
        <fullName evidence="6">EF-hand domain-containing protein</fullName>
    </recommendedName>
</protein>
<keyword evidence="3" id="KW-1133">Transmembrane helix</keyword>
<dbReference type="InParanoid" id="A0A1Y1XSY2"/>
<feature type="coiled-coil region" evidence="1">
    <location>
        <begin position="262"/>
        <end position="432"/>
    </location>
</feature>
<keyword evidence="5" id="KW-1185">Reference proteome</keyword>
<keyword evidence="3" id="KW-0812">Transmembrane</keyword>
<sequence length="774" mass="88271">MSTIRAGYTGRDVHIKSQTASPLSTLHSNLEAIFTKFDKECRGSIVAQDLFPILNIFEREQGVILLDSEPKGLLQKFCAKNAEIELTPEDLYRLISQLSALPLSSDTTPNRSAVKGRRSATAPRPHSTLGFAHAHSPLASRQRTAPVTRALSTRKAAAEADKKRDIYVLPILSGFEDQRAHSMYSIEGACVESCSHFHLHKEITSRFTGEPTSYRDSLTEPYDRENLDRPHPAEKDFSSPGMNSNDAASQIGNLTRITLALNKRLQQTEKNLTLSVRQHEERISELQGRVDDMKVQLTARRREIQEYKSNERAQLQQICMLESEIGSISRVLSHHKNLYSDLRLQYDEKKEETEKLQLQLRFREDELLKGEMHLEHYAIGQKRYQQERAAFEAHISKLEQEISFAQILEHEVDELKEENQYLRGVVDGLRQDLDDALKGAGIQTLNTLSHDYQQISEVENEKNLHLELSTSEECSRTIGPTLECSEPREQESSYITYLKYQNQLFKNETEDASRKWKQAIHQLQGIKKSVALERQILQDEIDRLRKLARAPGAHQIAFQSIAASELCIITHNSNTDDDKAPHSTSGKRLGLENTQMHQEEFHQKLEAEYQKLINDFNVQESIIHQLLSEPANYVQTAQEFVTPIEILHRISAPRQSIARRPYGAISNPLKETEEMHSSDPLIVQLASKTRGHGTVVVILYTLVVYILGIVTSMFLQQPILDNRAKPIGITNSTALTWYPEHQQEQRQPPTQPLNYLIYWFQALAQGDELIQVPT</sequence>
<evidence type="ECO:0000256" key="2">
    <source>
        <dbReference type="SAM" id="MobiDB-lite"/>
    </source>
</evidence>
<organism evidence="4 5">
    <name type="scientific">Basidiobolus meristosporus CBS 931.73</name>
    <dbReference type="NCBI Taxonomy" id="1314790"/>
    <lineage>
        <taxon>Eukaryota</taxon>
        <taxon>Fungi</taxon>
        <taxon>Fungi incertae sedis</taxon>
        <taxon>Zoopagomycota</taxon>
        <taxon>Entomophthoromycotina</taxon>
        <taxon>Basidiobolomycetes</taxon>
        <taxon>Basidiobolales</taxon>
        <taxon>Basidiobolaceae</taxon>
        <taxon>Basidiobolus</taxon>
    </lineage>
</organism>
<evidence type="ECO:0008006" key="6">
    <source>
        <dbReference type="Google" id="ProtNLM"/>
    </source>
</evidence>
<feature type="region of interest" description="Disordered" evidence="2">
    <location>
        <begin position="208"/>
        <end position="245"/>
    </location>
</feature>
<dbReference type="OrthoDB" id="432685at2759"/>
<comment type="caution">
    <text evidence="4">The sequence shown here is derived from an EMBL/GenBank/DDBJ whole genome shotgun (WGS) entry which is preliminary data.</text>
</comment>
<dbReference type="STRING" id="1314790.A0A1Y1XSY2"/>
<name>A0A1Y1XSY2_9FUNG</name>
<proteinExistence type="predicted"/>
<accession>A0A1Y1XSY2</accession>
<feature type="transmembrane region" description="Helical" evidence="3">
    <location>
        <begin position="695"/>
        <end position="715"/>
    </location>
</feature>
<reference evidence="4 5" key="1">
    <citation type="submission" date="2016-07" db="EMBL/GenBank/DDBJ databases">
        <title>Pervasive Adenine N6-methylation of Active Genes in Fungi.</title>
        <authorList>
            <consortium name="DOE Joint Genome Institute"/>
            <person name="Mondo S.J."/>
            <person name="Dannebaum R.O."/>
            <person name="Kuo R.C."/>
            <person name="Labutti K."/>
            <person name="Haridas S."/>
            <person name="Kuo A."/>
            <person name="Salamov A."/>
            <person name="Ahrendt S.R."/>
            <person name="Lipzen A."/>
            <person name="Sullivan W."/>
            <person name="Andreopoulos W.B."/>
            <person name="Clum A."/>
            <person name="Lindquist E."/>
            <person name="Daum C."/>
            <person name="Ramamoorthy G.K."/>
            <person name="Gryganskyi A."/>
            <person name="Culley D."/>
            <person name="Magnuson J.K."/>
            <person name="James T.Y."/>
            <person name="O'Malley M.A."/>
            <person name="Stajich J.E."/>
            <person name="Spatafora J.W."/>
            <person name="Visel A."/>
            <person name="Grigoriev I.V."/>
        </authorList>
    </citation>
    <scope>NUCLEOTIDE SEQUENCE [LARGE SCALE GENOMIC DNA]</scope>
    <source>
        <strain evidence="4 5">CBS 931.73</strain>
    </source>
</reference>
<evidence type="ECO:0000256" key="3">
    <source>
        <dbReference type="SAM" id="Phobius"/>
    </source>
</evidence>
<keyword evidence="3" id="KW-0472">Membrane</keyword>
<gene>
    <name evidence="4" type="ORF">K493DRAFT_306241</name>
</gene>
<dbReference type="Proteomes" id="UP000193498">
    <property type="component" value="Unassembled WGS sequence"/>
</dbReference>
<feature type="compositionally biased region" description="Basic and acidic residues" evidence="2">
    <location>
        <begin position="217"/>
        <end position="237"/>
    </location>
</feature>
<keyword evidence="1" id="KW-0175">Coiled coil</keyword>
<evidence type="ECO:0000313" key="4">
    <source>
        <dbReference type="EMBL" id="ORX88862.1"/>
    </source>
</evidence>
<feature type="region of interest" description="Disordered" evidence="2">
    <location>
        <begin position="105"/>
        <end position="156"/>
    </location>
</feature>